<evidence type="ECO:0000256" key="2">
    <source>
        <dbReference type="ARBA" id="ARBA00022448"/>
    </source>
</evidence>
<keyword evidence="2 7" id="KW-0813">Transport</keyword>
<feature type="transmembrane region" description="Helical" evidence="7">
    <location>
        <begin position="126"/>
        <end position="146"/>
    </location>
</feature>
<dbReference type="Pfam" id="PF00528">
    <property type="entry name" value="BPD_transp_1"/>
    <property type="match status" value="1"/>
</dbReference>
<proteinExistence type="inferred from homology"/>
<comment type="subcellular location">
    <subcellularLocation>
        <location evidence="1 7">Cell membrane</location>
        <topology evidence="1 7">Multi-pass membrane protein</topology>
    </subcellularLocation>
</comment>
<dbReference type="PANTHER" id="PTHR43005:SF2">
    <property type="entry name" value="INTEGRAL MEMBRANE SUGAR TRANSPORT PROTEIN"/>
    <property type="match status" value="1"/>
</dbReference>
<dbReference type="InterPro" id="IPR035906">
    <property type="entry name" value="MetI-like_sf"/>
</dbReference>
<name>A0A9W5S2R0_9BACL</name>
<protein>
    <submittedName>
        <fullName evidence="9">Sugar ABC transporter permease</fullName>
    </submittedName>
</protein>
<dbReference type="Gene3D" id="1.10.3720.10">
    <property type="entry name" value="MetI-like"/>
    <property type="match status" value="1"/>
</dbReference>
<comment type="caution">
    <text evidence="9">The sequence shown here is derived from an EMBL/GenBank/DDBJ whole genome shotgun (WGS) entry which is preliminary data.</text>
</comment>
<dbReference type="InterPro" id="IPR000515">
    <property type="entry name" value="MetI-like"/>
</dbReference>
<feature type="transmembrane region" description="Helical" evidence="7">
    <location>
        <begin position="220"/>
        <end position="243"/>
    </location>
</feature>
<evidence type="ECO:0000256" key="4">
    <source>
        <dbReference type="ARBA" id="ARBA00022692"/>
    </source>
</evidence>
<feature type="domain" description="ABC transmembrane type-1" evidence="8">
    <location>
        <begin position="89"/>
        <end position="300"/>
    </location>
</feature>
<keyword evidence="6 7" id="KW-0472">Membrane</keyword>
<keyword evidence="4 7" id="KW-0812">Transmembrane</keyword>
<sequence length="313" mass="35440">MIMMQELTEIQKVNMEPGVMVNKSFAPPVRRLLWPSIIFVALITQIPFLITIYYSFQDWNLMRPDKGITFAGIRNYSKILLDAAFYEVLWNTFVLTGGTLVICLVMGLFFSFLMNRDFFGKGIVRTMLVSPFFIMPAVAGIVWKTMLLNPSFGFTAYFASVFRFPLIDWLASYPLTTIMFMIAWQWIPFFMLILLAGLQSVPDDVMEAAHLDGANALQRFYNVIFPHLLKYVEVAVLLGLIFIMQTFGEIYVTTAGGPGFASTNLPYFVYRVGFQGWDVGGASAVGVIIVIITIALMTVLFKFLRKTFQGELS</sequence>
<organism evidence="9 10">
    <name type="scientific">Paenibacillus darwinianus</name>
    <dbReference type="NCBI Taxonomy" id="1380763"/>
    <lineage>
        <taxon>Bacteria</taxon>
        <taxon>Bacillati</taxon>
        <taxon>Bacillota</taxon>
        <taxon>Bacilli</taxon>
        <taxon>Bacillales</taxon>
        <taxon>Paenibacillaceae</taxon>
        <taxon>Paenibacillus</taxon>
    </lineage>
</organism>
<feature type="transmembrane region" description="Helical" evidence="7">
    <location>
        <begin position="88"/>
        <end position="114"/>
    </location>
</feature>
<feature type="transmembrane region" description="Helical" evidence="7">
    <location>
        <begin position="282"/>
        <end position="304"/>
    </location>
</feature>
<keyword evidence="10" id="KW-1185">Reference proteome</keyword>
<reference evidence="9 10" key="1">
    <citation type="submission" date="2014-02" db="EMBL/GenBank/DDBJ databases">
        <title>Genome sequence of Paenibacillus darwinianus reveals adaptive mechanisms for survival in Antarctic soils.</title>
        <authorList>
            <person name="Dsouza M."/>
            <person name="Taylor M.W."/>
            <person name="Turner S.J."/>
            <person name="Aislabie J."/>
        </authorList>
    </citation>
    <scope>NUCLEOTIDE SEQUENCE [LARGE SCALE GENOMIC DNA]</scope>
    <source>
        <strain evidence="9 10">CE1</strain>
    </source>
</reference>
<feature type="transmembrane region" description="Helical" evidence="7">
    <location>
        <begin position="32"/>
        <end position="56"/>
    </location>
</feature>
<evidence type="ECO:0000256" key="3">
    <source>
        <dbReference type="ARBA" id="ARBA00022475"/>
    </source>
</evidence>
<feature type="transmembrane region" description="Helical" evidence="7">
    <location>
        <begin position="250"/>
        <end position="270"/>
    </location>
</feature>
<keyword evidence="3" id="KW-1003">Cell membrane</keyword>
<dbReference type="Proteomes" id="UP000053750">
    <property type="component" value="Unassembled WGS sequence"/>
</dbReference>
<dbReference type="GO" id="GO:0005886">
    <property type="term" value="C:plasma membrane"/>
    <property type="evidence" value="ECO:0007669"/>
    <property type="project" value="UniProtKB-SubCell"/>
</dbReference>
<feature type="transmembrane region" description="Helical" evidence="7">
    <location>
        <begin position="178"/>
        <end position="200"/>
    </location>
</feature>
<evidence type="ECO:0000313" key="10">
    <source>
        <dbReference type="Proteomes" id="UP000053750"/>
    </source>
</evidence>
<evidence type="ECO:0000313" key="9">
    <source>
        <dbReference type="EMBL" id="EXX91787.1"/>
    </source>
</evidence>
<dbReference type="AlphaFoldDB" id="A0A9W5S2R0"/>
<evidence type="ECO:0000256" key="7">
    <source>
        <dbReference type="RuleBase" id="RU363032"/>
    </source>
</evidence>
<dbReference type="GO" id="GO:0055085">
    <property type="term" value="P:transmembrane transport"/>
    <property type="evidence" value="ECO:0007669"/>
    <property type="project" value="InterPro"/>
</dbReference>
<evidence type="ECO:0000256" key="1">
    <source>
        <dbReference type="ARBA" id="ARBA00004651"/>
    </source>
</evidence>
<feature type="transmembrane region" description="Helical" evidence="7">
    <location>
        <begin position="152"/>
        <end position="171"/>
    </location>
</feature>
<evidence type="ECO:0000256" key="5">
    <source>
        <dbReference type="ARBA" id="ARBA00022989"/>
    </source>
</evidence>
<dbReference type="SUPFAM" id="SSF161098">
    <property type="entry name" value="MetI-like"/>
    <property type="match status" value="1"/>
</dbReference>
<dbReference type="PANTHER" id="PTHR43005">
    <property type="entry name" value="BLR7065 PROTEIN"/>
    <property type="match status" value="1"/>
</dbReference>
<dbReference type="PROSITE" id="PS50928">
    <property type="entry name" value="ABC_TM1"/>
    <property type="match status" value="1"/>
</dbReference>
<dbReference type="CDD" id="cd06261">
    <property type="entry name" value="TM_PBP2"/>
    <property type="match status" value="1"/>
</dbReference>
<evidence type="ECO:0000259" key="8">
    <source>
        <dbReference type="PROSITE" id="PS50928"/>
    </source>
</evidence>
<keyword evidence="5 7" id="KW-1133">Transmembrane helix</keyword>
<dbReference type="EMBL" id="JFHU01000023">
    <property type="protein sequence ID" value="EXX91787.1"/>
    <property type="molecule type" value="Genomic_DNA"/>
</dbReference>
<evidence type="ECO:0000256" key="6">
    <source>
        <dbReference type="ARBA" id="ARBA00023136"/>
    </source>
</evidence>
<accession>A0A9W5S2R0</accession>
<gene>
    <name evidence="9" type="ORF">BG53_08580</name>
</gene>
<comment type="similarity">
    <text evidence="7">Belongs to the binding-protein-dependent transport system permease family.</text>
</comment>